<evidence type="ECO:0000256" key="1">
    <source>
        <dbReference type="SAM" id="Phobius"/>
    </source>
</evidence>
<dbReference type="RefSeq" id="WP_136425069.1">
    <property type="nucleotide sequence ID" value="NZ_SSSN01000011.1"/>
</dbReference>
<dbReference type="AlphaFoldDB" id="A0A4S4FN86"/>
<reference evidence="2 3" key="1">
    <citation type="submission" date="2019-04" db="EMBL/GenBank/DDBJ databases">
        <authorList>
            <person name="Jiang L."/>
        </authorList>
    </citation>
    <scope>NUCLEOTIDE SEQUENCE [LARGE SCALE GENOMIC DNA]</scope>
    <source>
        <strain evidence="2 3">YIM 131861</strain>
    </source>
</reference>
<evidence type="ECO:0000313" key="3">
    <source>
        <dbReference type="Proteomes" id="UP000307380"/>
    </source>
</evidence>
<name>A0A4S4FN86_9MICO</name>
<protein>
    <submittedName>
        <fullName evidence="2">Uncharacterized protein</fullName>
    </submittedName>
</protein>
<feature type="transmembrane region" description="Helical" evidence="1">
    <location>
        <begin position="12"/>
        <end position="31"/>
    </location>
</feature>
<keyword evidence="1" id="KW-1133">Transmembrane helix</keyword>
<gene>
    <name evidence="2" type="ORF">E6C70_13465</name>
</gene>
<dbReference type="EMBL" id="SSSN01000011">
    <property type="protein sequence ID" value="THG31302.1"/>
    <property type="molecule type" value="Genomic_DNA"/>
</dbReference>
<keyword evidence="1" id="KW-0472">Membrane</keyword>
<organism evidence="2 3">
    <name type="scientific">Orlajensenia flava</name>
    <dbReference type="NCBI Taxonomy" id="2565934"/>
    <lineage>
        <taxon>Bacteria</taxon>
        <taxon>Bacillati</taxon>
        <taxon>Actinomycetota</taxon>
        <taxon>Actinomycetes</taxon>
        <taxon>Micrococcales</taxon>
        <taxon>Microbacteriaceae</taxon>
        <taxon>Orlajensenia</taxon>
    </lineage>
</organism>
<evidence type="ECO:0000313" key="2">
    <source>
        <dbReference type="EMBL" id="THG31302.1"/>
    </source>
</evidence>
<proteinExistence type="predicted"/>
<sequence>MTEVRPWWRRAGVRAGGIVVAAVTAVLIGYFTQAVNWVTGAVTTSGPPVAARVEVRDGIEDVTLPAAKDIPDADLARLDKLPPERQAGYLEQHDDGIIAGTRSVVLTLRGNRTHQVRITDLEPVETCGAPPRGTLARLVTGRGGGVDSTRVNIDIGRVDGEPYQVDATGNDHPYFPDHTITLDHDEEIVVVVDLNPVEQGALCRTHLEMTVWDGDAKTAERISNGGKDFEVMQFEPDAEDAKYSAVYLGGYLCHDFVLVAPGWGAEGSAACGPGNAGDVIP</sequence>
<keyword evidence="3" id="KW-1185">Reference proteome</keyword>
<dbReference type="OrthoDB" id="4943043at2"/>
<keyword evidence="1" id="KW-0812">Transmembrane</keyword>
<comment type="caution">
    <text evidence="2">The sequence shown here is derived from an EMBL/GenBank/DDBJ whole genome shotgun (WGS) entry which is preliminary data.</text>
</comment>
<accession>A0A4S4FN86</accession>
<dbReference type="Proteomes" id="UP000307380">
    <property type="component" value="Unassembled WGS sequence"/>
</dbReference>